<dbReference type="SUPFAM" id="SSF50129">
    <property type="entry name" value="GroES-like"/>
    <property type="match status" value="1"/>
</dbReference>
<keyword evidence="3" id="KW-1185">Reference proteome</keyword>
<dbReference type="AlphaFoldDB" id="A0A158D6D7"/>
<gene>
    <name evidence="2" type="ORF">AWB78_04788</name>
</gene>
<dbReference type="PANTHER" id="PTHR43677">
    <property type="entry name" value="SHORT-CHAIN DEHYDROGENASE/REDUCTASE"/>
    <property type="match status" value="1"/>
</dbReference>
<proteinExistence type="predicted"/>
<dbReference type="InterPro" id="IPR051397">
    <property type="entry name" value="Zn-ADH-like_protein"/>
</dbReference>
<evidence type="ECO:0000259" key="1">
    <source>
        <dbReference type="SMART" id="SM00829"/>
    </source>
</evidence>
<dbReference type="PROSITE" id="PS01162">
    <property type="entry name" value="QOR_ZETA_CRYSTAL"/>
    <property type="match status" value="1"/>
</dbReference>
<dbReference type="EMBL" id="FCOX02000028">
    <property type="protein sequence ID" value="SAK90138.1"/>
    <property type="molecule type" value="Genomic_DNA"/>
</dbReference>
<comment type="caution">
    <text evidence="2">The sequence shown here is derived from an EMBL/GenBank/DDBJ whole genome shotgun (WGS) entry which is preliminary data.</text>
</comment>
<name>A0A158D6D7_9BURK</name>
<sequence>MHPTCGWKSTCTPILHRAAALRRPEAGWDLVGIVDRVGSGVLGIESGQIVAALPISGAYAQYICMPQNELIPVPSGLDAGEAVSLVLNYVTAYQMLHRSVHVGAGERVLIHGAAGGVGSALLQLGRLSGLEMYGTCSSQGASTVADLGATPIDYQQLDFVEEIRRRTIDGVDVVFDGIGGTHIWRSRKALRPGGTVVAYGLTSSLRKGRLASGRSGGRHRFRALAIFGLYIVGGWFLPGRKHVTPYSIQWLKRVKPELLRQDLISLFGLLQHGEIRPPISRRMPLVDARRAHEMLGGGGVSGKIVLICNESSSVLP</sequence>
<accession>A0A158D6D7</accession>
<dbReference type="SUPFAM" id="SSF51735">
    <property type="entry name" value="NAD(P)-binding Rossmann-fold domains"/>
    <property type="match status" value="1"/>
</dbReference>
<protein>
    <submittedName>
        <fullName evidence="2">Alcohol dehydrogenase</fullName>
    </submittedName>
</protein>
<dbReference type="RefSeq" id="WP_096031830.1">
    <property type="nucleotide sequence ID" value="NZ_FCOX02000028.1"/>
</dbReference>
<evidence type="ECO:0000313" key="2">
    <source>
        <dbReference type="EMBL" id="SAK90138.1"/>
    </source>
</evidence>
<dbReference type="InterPro" id="IPR011032">
    <property type="entry name" value="GroES-like_sf"/>
</dbReference>
<dbReference type="OrthoDB" id="9788224at2"/>
<dbReference type="Gene3D" id="3.40.50.720">
    <property type="entry name" value="NAD(P)-binding Rossmann-like Domain"/>
    <property type="match status" value="1"/>
</dbReference>
<organism evidence="2 3">
    <name type="scientific">Caballeronia calidae</name>
    <dbReference type="NCBI Taxonomy" id="1777139"/>
    <lineage>
        <taxon>Bacteria</taxon>
        <taxon>Pseudomonadati</taxon>
        <taxon>Pseudomonadota</taxon>
        <taxon>Betaproteobacteria</taxon>
        <taxon>Burkholderiales</taxon>
        <taxon>Burkholderiaceae</taxon>
        <taxon>Caballeronia</taxon>
    </lineage>
</organism>
<feature type="domain" description="Enoyl reductase (ER)" evidence="1">
    <location>
        <begin position="6"/>
        <end position="306"/>
    </location>
</feature>
<dbReference type="Proteomes" id="UP000071859">
    <property type="component" value="Unassembled WGS sequence"/>
</dbReference>
<evidence type="ECO:0000313" key="3">
    <source>
        <dbReference type="Proteomes" id="UP000071859"/>
    </source>
</evidence>
<dbReference type="GO" id="GO:0016491">
    <property type="term" value="F:oxidoreductase activity"/>
    <property type="evidence" value="ECO:0007669"/>
    <property type="project" value="InterPro"/>
</dbReference>
<dbReference type="InterPro" id="IPR036291">
    <property type="entry name" value="NAD(P)-bd_dom_sf"/>
</dbReference>
<dbReference type="PANTHER" id="PTHR43677:SF4">
    <property type="entry name" value="QUINONE OXIDOREDUCTASE-LIKE PROTEIN 2"/>
    <property type="match status" value="1"/>
</dbReference>
<reference evidence="2" key="1">
    <citation type="submission" date="2016-01" db="EMBL/GenBank/DDBJ databases">
        <authorList>
            <person name="Peeters C."/>
        </authorList>
    </citation>
    <scope>NUCLEOTIDE SEQUENCE</scope>
    <source>
        <strain evidence="2">LMG 29321</strain>
    </source>
</reference>
<dbReference type="Gene3D" id="3.90.180.10">
    <property type="entry name" value="Medium-chain alcohol dehydrogenases, catalytic domain"/>
    <property type="match status" value="1"/>
</dbReference>
<dbReference type="Pfam" id="PF13602">
    <property type="entry name" value="ADH_zinc_N_2"/>
    <property type="match status" value="1"/>
</dbReference>
<dbReference type="InterPro" id="IPR020843">
    <property type="entry name" value="ER"/>
</dbReference>
<dbReference type="GO" id="GO:0008270">
    <property type="term" value="F:zinc ion binding"/>
    <property type="evidence" value="ECO:0007669"/>
    <property type="project" value="InterPro"/>
</dbReference>
<dbReference type="InterPro" id="IPR002364">
    <property type="entry name" value="Quin_OxRdtase/zeta-crystal_CS"/>
</dbReference>
<dbReference type="SMART" id="SM00829">
    <property type="entry name" value="PKS_ER"/>
    <property type="match status" value="1"/>
</dbReference>